<dbReference type="Gene3D" id="1.10.238.160">
    <property type="match status" value="1"/>
</dbReference>
<dbReference type="OrthoDB" id="5298532at2"/>
<dbReference type="EMBL" id="MDEJ01000179">
    <property type="protein sequence ID" value="PPU87171.1"/>
    <property type="molecule type" value="Genomic_DNA"/>
</dbReference>
<dbReference type="Pfam" id="PF05930">
    <property type="entry name" value="Phage_AlpA"/>
    <property type="match status" value="1"/>
</dbReference>
<dbReference type="InterPro" id="IPR010260">
    <property type="entry name" value="AlpA"/>
</dbReference>
<keyword evidence="2" id="KW-1185">Reference proteome</keyword>
<gene>
    <name evidence="1" type="ORF">XpopCFBP1817_18505</name>
</gene>
<sequence>MRVQPADLSRENVGKPQALIPVSRSTWYAGVRAGRYPQPVKLGERCTAWRVEEIRALIEATGKEVAR</sequence>
<proteinExistence type="predicted"/>
<dbReference type="AlphaFoldDB" id="A0A2S7EAK2"/>
<evidence type="ECO:0000313" key="2">
    <source>
        <dbReference type="Proteomes" id="UP000239939"/>
    </source>
</evidence>
<reference evidence="2" key="1">
    <citation type="submission" date="2016-08" db="EMBL/GenBank/DDBJ databases">
        <authorList>
            <person name="Merda D."/>
            <person name="Briand M."/>
            <person name="Taghouti G."/>
            <person name="Carrere S."/>
            <person name="Gouzy J."/>
            <person name="Portier P."/>
            <person name="Jacques M.-A."/>
            <person name="Fischer-Le Saux M."/>
        </authorList>
    </citation>
    <scope>NUCLEOTIDE SEQUENCE [LARGE SCALE GENOMIC DNA]</scope>
    <source>
        <strain evidence="2">CFBP1817</strain>
    </source>
</reference>
<organism evidence="1 2">
    <name type="scientific">Xanthomonas populi</name>
    <dbReference type="NCBI Taxonomy" id="53414"/>
    <lineage>
        <taxon>Bacteria</taxon>
        <taxon>Pseudomonadati</taxon>
        <taxon>Pseudomonadota</taxon>
        <taxon>Gammaproteobacteria</taxon>
        <taxon>Lysobacterales</taxon>
        <taxon>Lysobacteraceae</taxon>
        <taxon>Xanthomonas</taxon>
    </lineage>
</organism>
<comment type="caution">
    <text evidence="1">The sequence shown here is derived from an EMBL/GenBank/DDBJ whole genome shotgun (WGS) entry which is preliminary data.</text>
</comment>
<evidence type="ECO:0000313" key="1">
    <source>
        <dbReference type="EMBL" id="PPU87171.1"/>
    </source>
</evidence>
<name>A0A2S7EAK2_9XANT</name>
<protein>
    <submittedName>
        <fullName evidence="1">Transcriptional regulator</fullName>
    </submittedName>
</protein>
<dbReference type="Proteomes" id="UP000239939">
    <property type="component" value="Unassembled WGS sequence"/>
</dbReference>
<accession>A0A2S7EAK2</accession>